<evidence type="ECO:0000256" key="1">
    <source>
        <dbReference type="SAM" id="MobiDB-lite"/>
    </source>
</evidence>
<gene>
    <name evidence="3" type="ORF">HMPREF3230_00942</name>
</gene>
<feature type="compositionally biased region" description="Basic and acidic residues" evidence="1">
    <location>
        <begin position="205"/>
        <end position="218"/>
    </location>
</feature>
<evidence type="ECO:0000313" key="4">
    <source>
        <dbReference type="Proteomes" id="UP000070505"/>
    </source>
</evidence>
<feature type="compositionally biased region" description="Low complexity" evidence="1">
    <location>
        <begin position="177"/>
        <end position="188"/>
    </location>
</feature>
<proteinExistence type="predicted"/>
<protein>
    <submittedName>
        <fullName evidence="3">Uncharacterized protein</fullName>
    </submittedName>
</protein>
<dbReference type="EMBL" id="LSRC01000038">
    <property type="protein sequence ID" value="KXI16708.1"/>
    <property type="molecule type" value="Genomic_DNA"/>
</dbReference>
<evidence type="ECO:0000313" key="3">
    <source>
        <dbReference type="EMBL" id="KXI16708.1"/>
    </source>
</evidence>
<sequence>MGYESISTLLLVIIVIALLFGWLPKLTLKSMKTMLEHREDRYSSSLHLVDEWTNSHMCDDANKFAEGASMQPAKQNIKMITQEHIRKVRQLRRDSIRRRRILVSLLFVLTLVVLFTGFSGLYSPLFALIPFALFSTVIYFGIKASKAAREWESRVKRGEISVYKKYRGIGESAASSVSASDSASASDSDSYEEFAHDNENELAHSDCVDSNYELERENSGNSRENTSENIQNNVENSNDNISENSSENSCNVDDSVATSVMEKREIRIALHRSMQEKKRALESRGIVAENYVDLENGVSTPAVSGVSADSASAEDVQDSVDSSVSKNNEQSSSDSNNSRDLIHSDLTDEINTVRASRGLDVFDLATASLCVDSSSEPLKSHDLISFSLGSSSKKDDSNNTNNSESYAPESLEIKSTKQVAKAVPVESKVANLLNTSEPNRDSIASKNNSCDEVVVEAPERTEDSLGSADLLEVLARRNQN</sequence>
<accession>A0A135Z4Z1</accession>
<dbReference type="AlphaFoldDB" id="A0A135Z4Z1"/>
<keyword evidence="2" id="KW-1133">Transmembrane helix</keyword>
<dbReference type="Proteomes" id="UP000070505">
    <property type="component" value="Unassembled WGS sequence"/>
</dbReference>
<evidence type="ECO:0000256" key="2">
    <source>
        <dbReference type="SAM" id="Phobius"/>
    </source>
</evidence>
<keyword evidence="2" id="KW-0472">Membrane</keyword>
<name>A0A135Z4Z1_GARVA</name>
<dbReference type="PATRIC" id="fig|2702.101.peg.922"/>
<dbReference type="RefSeq" id="WP_155642908.1">
    <property type="nucleotide sequence ID" value="NZ_KQ961868.1"/>
</dbReference>
<feature type="region of interest" description="Disordered" evidence="1">
    <location>
        <begin position="177"/>
        <end position="196"/>
    </location>
</feature>
<feature type="transmembrane region" description="Helical" evidence="2">
    <location>
        <begin position="101"/>
        <end position="119"/>
    </location>
</feature>
<keyword evidence="2" id="KW-0812">Transmembrane</keyword>
<feature type="compositionally biased region" description="Low complexity" evidence="1">
    <location>
        <begin position="303"/>
        <end position="338"/>
    </location>
</feature>
<organism evidence="3 4">
    <name type="scientific">Gardnerella vaginalis</name>
    <dbReference type="NCBI Taxonomy" id="2702"/>
    <lineage>
        <taxon>Bacteria</taxon>
        <taxon>Bacillati</taxon>
        <taxon>Actinomycetota</taxon>
        <taxon>Actinomycetes</taxon>
        <taxon>Bifidobacteriales</taxon>
        <taxon>Bifidobacteriaceae</taxon>
        <taxon>Gardnerella</taxon>
    </lineage>
</organism>
<comment type="caution">
    <text evidence="3">The sequence shown here is derived from an EMBL/GenBank/DDBJ whole genome shotgun (WGS) entry which is preliminary data.</text>
</comment>
<feature type="compositionally biased region" description="Low complexity" evidence="1">
    <location>
        <begin position="227"/>
        <end position="252"/>
    </location>
</feature>
<reference evidence="3 4" key="1">
    <citation type="submission" date="2016-02" db="EMBL/GenBank/DDBJ databases">
        <authorList>
            <person name="Wen L."/>
            <person name="He K."/>
            <person name="Yang H."/>
        </authorList>
    </citation>
    <scope>NUCLEOTIDE SEQUENCE [LARGE SCALE GENOMIC DNA]</scope>
    <source>
        <strain evidence="3 4">CMW7778B</strain>
    </source>
</reference>
<feature type="transmembrane region" description="Helical" evidence="2">
    <location>
        <begin position="6"/>
        <end position="24"/>
    </location>
</feature>
<feature type="region of interest" description="Disordered" evidence="1">
    <location>
        <begin position="388"/>
        <end position="411"/>
    </location>
</feature>
<feature type="region of interest" description="Disordered" evidence="1">
    <location>
        <begin position="303"/>
        <end position="342"/>
    </location>
</feature>
<feature type="region of interest" description="Disordered" evidence="1">
    <location>
        <begin position="205"/>
        <end position="252"/>
    </location>
</feature>